<evidence type="ECO:0000259" key="7">
    <source>
        <dbReference type="PROSITE" id="PS50240"/>
    </source>
</evidence>
<dbReference type="InterPro" id="IPR009003">
    <property type="entry name" value="Peptidase_S1_PA"/>
</dbReference>
<dbReference type="PROSITE" id="PS50068">
    <property type="entry name" value="LDLRA_2"/>
    <property type="match status" value="3"/>
</dbReference>
<dbReference type="SMART" id="SM00020">
    <property type="entry name" value="Tryp_SPc"/>
    <property type="match status" value="1"/>
</dbReference>
<evidence type="ECO:0000256" key="3">
    <source>
        <dbReference type="ARBA" id="ARBA00022729"/>
    </source>
</evidence>
<comment type="caution">
    <text evidence="6">Lacks conserved residue(s) required for the propagation of feature annotation.</text>
</comment>
<dbReference type="PROSITE" id="PS50240">
    <property type="entry name" value="TRYPSIN_DOM"/>
    <property type="match status" value="1"/>
</dbReference>
<dbReference type="SUPFAM" id="SSF57424">
    <property type="entry name" value="LDL receptor-like module"/>
    <property type="match status" value="3"/>
</dbReference>
<keyword evidence="3" id="KW-0732">Signal</keyword>
<sequence length="469" mass="52060">MHVVNDIDVATREFKCRNTEECIDDEKRCDGSVDCRDGSDEFNDCKTIIESDQFQCKSGQCISNDDKCNGIPDCDDKSDEIKETCLNMYCPGFTFKCDYGACVDGDAKCNGVKDCLDNSDEEDCAPVITPSPAPTKKPIVTPPITDSGACELPEHPDFGQWSIVGGAEGIPKQKVQVNTALEYGCNIGYKLSTQICGEKKVSAEPLIVNGQTVEKGDYPWVTAIYQYIEREGVIKNVCGGSMLTQKIILTAAHCVTIQNGKLVPKENIIVGVGKYYNKYRDPRDTQSQYSKIDKIIVPTTYKGDYQRYGSDIALLVTTDVLLLSKIVQPVCYLYLPNIYLDEGLTGVITGWGYTLAKDRPSEELREISVPFKPDSECQKELPSDWADKYYTPDKMCAGHYNKSIAVCKGDSGGGLVFKNNKDNRYYVHGIVSIGHGLEGSCNIQVSALYTKVAYHYEWLEKTISQYFSV</sequence>
<protein>
    <recommendedName>
        <fullName evidence="7">Peptidase S1 domain-containing protein</fullName>
    </recommendedName>
</protein>
<dbReference type="PANTHER" id="PTHR24252">
    <property type="entry name" value="ACROSIN-RELATED"/>
    <property type="match status" value="1"/>
</dbReference>
<feature type="disulfide bond" evidence="6">
    <location>
        <begin position="97"/>
        <end position="115"/>
    </location>
</feature>
<organism evidence="8 9">
    <name type="scientific">Rhamnusium bicolor</name>
    <dbReference type="NCBI Taxonomy" id="1586634"/>
    <lineage>
        <taxon>Eukaryota</taxon>
        <taxon>Metazoa</taxon>
        <taxon>Ecdysozoa</taxon>
        <taxon>Arthropoda</taxon>
        <taxon>Hexapoda</taxon>
        <taxon>Insecta</taxon>
        <taxon>Pterygota</taxon>
        <taxon>Neoptera</taxon>
        <taxon>Endopterygota</taxon>
        <taxon>Coleoptera</taxon>
        <taxon>Polyphaga</taxon>
        <taxon>Cucujiformia</taxon>
        <taxon>Chrysomeloidea</taxon>
        <taxon>Cerambycidae</taxon>
        <taxon>Lepturinae</taxon>
        <taxon>Rhagiini</taxon>
        <taxon>Rhamnusium</taxon>
    </lineage>
</organism>
<evidence type="ECO:0000256" key="6">
    <source>
        <dbReference type="PROSITE-ProRule" id="PRU00124"/>
    </source>
</evidence>
<dbReference type="InterPro" id="IPR023415">
    <property type="entry name" value="LDLR_class-A_CS"/>
</dbReference>
<evidence type="ECO:0000256" key="5">
    <source>
        <dbReference type="ARBA" id="ARBA00023180"/>
    </source>
</evidence>
<accession>A0AAV8Z7S0</accession>
<feature type="disulfide bond" evidence="6">
    <location>
        <begin position="109"/>
        <end position="124"/>
    </location>
</feature>
<comment type="caution">
    <text evidence="8">The sequence shown here is derived from an EMBL/GenBank/DDBJ whole genome shotgun (WGS) entry which is preliminary data.</text>
</comment>
<dbReference type="CDD" id="cd00190">
    <property type="entry name" value="Tryp_SPc"/>
    <property type="match status" value="1"/>
</dbReference>
<keyword evidence="5" id="KW-0325">Glycoprotein</keyword>
<feature type="domain" description="Peptidase S1" evidence="7">
    <location>
        <begin position="207"/>
        <end position="464"/>
    </location>
</feature>
<reference evidence="8" key="1">
    <citation type="journal article" date="2023" name="Insect Mol. Biol.">
        <title>Genome sequencing provides insights into the evolution of gene families encoding plant cell wall-degrading enzymes in longhorned beetles.</title>
        <authorList>
            <person name="Shin N.R."/>
            <person name="Okamura Y."/>
            <person name="Kirsch R."/>
            <person name="Pauchet Y."/>
        </authorList>
    </citation>
    <scope>NUCLEOTIDE SEQUENCE</scope>
    <source>
        <strain evidence="8">RBIC_L_NR</strain>
    </source>
</reference>
<evidence type="ECO:0000313" key="8">
    <source>
        <dbReference type="EMBL" id="KAJ8959547.1"/>
    </source>
</evidence>
<dbReference type="AlphaFoldDB" id="A0AAV8Z7S0"/>
<keyword evidence="4 6" id="KW-1015">Disulfide bond</keyword>
<gene>
    <name evidence="8" type="ORF">NQ314_006284</name>
</gene>
<dbReference type="InterPro" id="IPR018114">
    <property type="entry name" value="TRYPSIN_HIS"/>
</dbReference>
<dbReference type="CDD" id="cd00112">
    <property type="entry name" value="LDLa"/>
    <property type="match status" value="3"/>
</dbReference>
<dbReference type="Gene3D" id="2.40.10.10">
    <property type="entry name" value="Trypsin-like serine proteases"/>
    <property type="match status" value="2"/>
</dbReference>
<keyword evidence="9" id="KW-1185">Reference proteome</keyword>
<dbReference type="InterPro" id="IPR036055">
    <property type="entry name" value="LDL_receptor-like_sf"/>
</dbReference>
<dbReference type="InterPro" id="IPR002172">
    <property type="entry name" value="LDrepeatLR_classA_rpt"/>
</dbReference>
<evidence type="ECO:0000256" key="4">
    <source>
        <dbReference type="ARBA" id="ARBA00023157"/>
    </source>
</evidence>
<dbReference type="PROSITE" id="PS00134">
    <property type="entry name" value="TRYPSIN_HIS"/>
    <property type="match status" value="1"/>
</dbReference>
<evidence type="ECO:0000256" key="2">
    <source>
        <dbReference type="ARBA" id="ARBA00022525"/>
    </source>
</evidence>
<dbReference type="GO" id="GO:0006508">
    <property type="term" value="P:proteolysis"/>
    <property type="evidence" value="ECO:0007669"/>
    <property type="project" value="InterPro"/>
</dbReference>
<feature type="disulfide bond" evidence="6">
    <location>
        <begin position="56"/>
        <end position="74"/>
    </location>
</feature>
<proteinExistence type="predicted"/>
<dbReference type="PANTHER" id="PTHR24252:SF7">
    <property type="entry name" value="HYALIN"/>
    <property type="match status" value="1"/>
</dbReference>
<dbReference type="Proteomes" id="UP001162156">
    <property type="component" value="Unassembled WGS sequence"/>
</dbReference>
<dbReference type="GO" id="GO:0004252">
    <property type="term" value="F:serine-type endopeptidase activity"/>
    <property type="evidence" value="ECO:0007669"/>
    <property type="project" value="InterPro"/>
</dbReference>
<name>A0AAV8Z7S0_9CUCU</name>
<keyword evidence="2" id="KW-0964">Secreted</keyword>
<dbReference type="Gene3D" id="4.10.400.10">
    <property type="entry name" value="Low-density Lipoprotein Receptor"/>
    <property type="match status" value="3"/>
</dbReference>
<dbReference type="GO" id="GO:0005576">
    <property type="term" value="C:extracellular region"/>
    <property type="evidence" value="ECO:0007669"/>
    <property type="project" value="UniProtKB-SubCell"/>
</dbReference>
<dbReference type="Pfam" id="PF00089">
    <property type="entry name" value="Trypsin"/>
    <property type="match status" value="1"/>
</dbReference>
<dbReference type="Pfam" id="PF00057">
    <property type="entry name" value="Ldl_recept_a"/>
    <property type="match status" value="3"/>
</dbReference>
<evidence type="ECO:0000256" key="1">
    <source>
        <dbReference type="ARBA" id="ARBA00004613"/>
    </source>
</evidence>
<dbReference type="SMART" id="SM00192">
    <property type="entry name" value="LDLa"/>
    <property type="match status" value="3"/>
</dbReference>
<dbReference type="FunFam" id="2.40.10.10:FF:000054">
    <property type="entry name" value="Complement C1r subcomponent"/>
    <property type="match status" value="1"/>
</dbReference>
<dbReference type="SUPFAM" id="SSF50494">
    <property type="entry name" value="Trypsin-like serine proteases"/>
    <property type="match status" value="1"/>
</dbReference>
<dbReference type="PROSITE" id="PS01209">
    <property type="entry name" value="LDLRA_1"/>
    <property type="match status" value="3"/>
</dbReference>
<dbReference type="PRINTS" id="PR00261">
    <property type="entry name" value="LDLRECEPTOR"/>
</dbReference>
<comment type="subcellular location">
    <subcellularLocation>
        <location evidence="1">Secreted</location>
    </subcellularLocation>
</comment>
<feature type="disulfide bond" evidence="6">
    <location>
        <begin position="90"/>
        <end position="102"/>
    </location>
</feature>
<dbReference type="InterPro" id="IPR001254">
    <property type="entry name" value="Trypsin_dom"/>
</dbReference>
<dbReference type="InterPro" id="IPR043504">
    <property type="entry name" value="Peptidase_S1_PA_chymotrypsin"/>
</dbReference>
<dbReference type="EMBL" id="JANEYF010001679">
    <property type="protein sequence ID" value="KAJ8959547.1"/>
    <property type="molecule type" value="Genomic_DNA"/>
</dbReference>
<evidence type="ECO:0000313" key="9">
    <source>
        <dbReference type="Proteomes" id="UP001162156"/>
    </source>
</evidence>